<reference evidence="2 3" key="1">
    <citation type="submission" date="2016-10" db="EMBL/GenBank/DDBJ databases">
        <authorList>
            <person name="de Groot N.N."/>
        </authorList>
    </citation>
    <scope>NUCLEOTIDE SEQUENCE [LARGE SCALE GENOMIC DNA]</scope>
    <source>
        <strain evidence="2 3">DSM 21632</strain>
    </source>
</reference>
<evidence type="ECO:0000313" key="2">
    <source>
        <dbReference type="EMBL" id="SDH33973.1"/>
    </source>
</evidence>
<dbReference type="InterPro" id="IPR010718">
    <property type="entry name" value="DUF1294"/>
</dbReference>
<keyword evidence="1" id="KW-1133">Transmembrane helix</keyword>
<evidence type="ECO:0000313" key="3">
    <source>
        <dbReference type="Proteomes" id="UP000199163"/>
    </source>
</evidence>
<dbReference type="STRING" id="568899.SAMN05192534_10488"/>
<name>A0A1G8BLJ8_9BACI</name>
<proteinExistence type="predicted"/>
<dbReference type="Pfam" id="PF06961">
    <property type="entry name" value="DUF1294"/>
    <property type="match status" value="1"/>
</dbReference>
<dbReference type="AlphaFoldDB" id="A0A1G8BLJ8"/>
<dbReference type="Proteomes" id="UP000199163">
    <property type="component" value="Unassembled WGS sequence"/>
</dbReference>
<gene>
    <name evidence="2" type="ORF">SAMN05192534_10488</name>
</gene>
<organism evidence="2 3">
    <name type="scientific">Alteribacillus persepolensis</name>
    <dbReference type="NCBI Taxonomy" id="568899"/>
    <lineage>
        <taxon>Bacteria</taxon>
        <taxon>Bacillati</taxon>
        <taxon>Bacillota</taxon>
        <taxon>Bacilli</taxon>
        <taxon>Bacillales</taxon>
        <taxon>Bacillaceae</taxon>
        <taxon>Alteribacillus</taxon>
    </lineage>
</organism>
<keyword evidence="1" id="KW-0472">Membrane</keyword>
<sequence>MDTVLLLYLTVVNILSFVLMCVDKRRARRRKYRISERRLLSIAAIGGSAGAWTAMYTCRHKTQHAAFFIGIPLLLCVHVILFIWLGILG</sequence>
<feature type="transmembrane region" description="Helical" evidence="1">
    <location>
        <begin position="6"/>
        <end position="23"/>
    </location>
</feature>
<feature type="transmembrane region" description="Helical" evidence="1">
    <location>
        <begin position="65"/>
        <end position="87"/>
    </location>
</feature>
<dbReference type="RefSeq" id="WP_091271950.1">
    <property type="nucleotide sequence ID" value="NZ_FNDK01000004.1"/>
</dbReference>
<protein>
    <submittedName>
        <fullName evidence="2">Uncharacterized membrane protein YsdA, DUF1294 family</fullName>
    </submittedName>
</protein>
<accession>A0A1G8BLJ8</accession>
<dbReference type="EMBL" id="FNDK01000004">
    <property type="protein sequence ID" value="SDH33973.1"/>
    <property type="molecule type" value="Genomic_DNA"/>
</dbReference>
<evidence type="ECO:0000256" key="1">
    <source>
        <dbReference type="SAM" id="Phobius"/>
    </source>
</evidence>
<dbReference type="OrthoDB" id="1698854at2"/>
<keyword evidence="1" id="KW-0812">Transmembrane</keyword>
<keyword evidence="3" id="KW-1185">Reference proteome</keyword>